<dbReference type="Proteomes" id="UP000254764">
    <property type="component" value="Unassembled WGS sequence"/>
</dbReference>
<name>A0A376AHB7_9HYPH</name>
<dbReference type="RefSeq" id="WP_147293972.1">
    <property type="nucleotide sequence ID" value="NZ_UEYP01000003.1"/>
</dbReference>
<gene>
    <name evidence="1" type="ORF">RHIZ70_2775</name>
</gene>
<accession>A0A376AHB7</accession>
<keyword evidence="2" id="KW-1185">Reference proteome</keyword>
<organism evidence="1 2">
    <name type="scientific">Ciceribacter selenitireducens ATCC BAA-1503</name>
    <dbReference type="NCBI Taxonomy" id="1336235"/>
    <lineage>
        <taxon>Bacteria</taxon>
        <taxon>Pseudomonadati</taxon>
        <taxon>Pseudomonadota</taxon>
        <taxon>Alphaproteobacteria</taxon>
        <taxon>Hyphomicrobiales</taxon>
        <taxon>Rhizobiaceae</taxon>
        <taxon>Ciceribacter</taxon>
    </lineage>
</organism>
<evidence type="ECO:0000313" key="2">
    <source>
        <dbReference type="Proteomes" id="UP000254764"/>
    </source>
</evidence>
<evidence type="ECO:0000313" key="1">
    <source>
        <dbReference type="EMBL" id="SSC67067.1"/>
    </source>
</evidence>
<dbReference type="EMBL" id="UEYP01000003">
    <property type="protein sequence ID" value="SSC67067.1"/>
    <property type="molecule type" value="Genomic_DNA"/>
</dbReference>
<protein>
    <submittedName>
        <fullName evidence="1">Uncharacterized protein</fullName>
    </submittedName>
</protein>
<proteinExistence type="predicted"/>
<sequence length="92" mass="10642">MNKGRASIARGFGHGSNAWMAALLHFLAQTPSPRRWPTNPRSENFGRLSADICKRQWWRAWSFARNRDVLDRVFGWQAWSDGVNDKLHFVTA</sequence>
<reference evidence="2" key="1">
    <citation type="submission" date="2018-07" db="EMBL/GenBank/DDBJ databases">
        <authorList>
            <person name="Peiro R."/>
            <person name="Begona"/>
            <person name="Cbmso G."/>
            <person name="Lopez M."/>
            <person name="Gonzalez S."/>
        </authorList>
    </citation>
    <scope>NUCLEOTIDE SEQUENCE [LARGE SCALE GENOMIC DNA]</scope>
</reference>
<dbReference type="AlphaFoldDB" id="A0A376AHB7"/>